<dbReference type="InterPro" id="IPR035899">
    <property type="entry name" value="DBL_dom_sf"/>
</dbReference>
<dbReference type="SMART" id="SM00239">
    <property type="entry name" value="C2"/>
    <property type="match status" value="1"/>
</dbReference>
<dbReference type="SUPFAM" id="SSF48065">
    <property type="entry name" value="DBL homology domain (DH-domain)"/>
    <property type="match status" value="1"/>
</dbReference>
<accession>A0A814L3I5</accession>
<dbReference type="GO" id="GO:0005085">
    <property type="term" value="F:guanyl-nucleotide exchange factor activity"/>
    <property type="evidence" value="ECO:0007669"/>
    <property type="project" value="InterPro"/>
</dbReference>
<proteinExistence type="predicted"/>
<dbReference type="Pfam" id="PF00168">
    <property type="entry name" value="C2"/>
    <property type="match status" value="1"/>
</dbReference>
<feature type="domain" description="DH" evidence="2">
    <location>
        <begin position="474"/>
        <end position="641"/>
    </location>
</feature>
<evidence type="ECO:0000313" key="3">
    <source>
        <dbReference type="EMBL" id="CAF1057936.1"/>
    </source>
</evidence>
<protein>
    <submittedName>
        <fullName evidence="3">Uncharacterized protein</fullName>
    </submittedName>
</protein>
<feature type="domain" description="C2" evidence="1">
    <location>
        <begin position="107"/>
        <end position="231"/>
    </location>
</feature>
<evidence type="ECO:0000313" key="6">
    <source>
        <dbReference type="Proteomes" id="UP000663870"/>
    </source>
</evidence>
<dbReference type="PROSITE" id="PS50004">
    <property type="entry name" value="C2"/>
    <property type="match status" value="1"/>
</dbReference>
<name>A0A814L3I5_9BILA</name>
<dbReference type="PROSITE" id="PS50010">
    <property type="entry name" value="DH_2"/>
    <property type="match status" value="1"/>
</dbReference>
<dbReference type="InterPro" id="IPR000008">
    <property type="entry name" value="C2_dom"/>
</dbReference>
<organism evidence="3 5">
    <name type="scientific">Rotaria sordida</name>
    <dbReference type="NCBI Taxonomy" id="392033"/>
    <lineage>
        <taxon>Eukaryota</taxon>
        <taxon>Metazoa</taxon>
        <taxon>Spiralia</taxon>
        <taxon>Gnathifera</taxon>
        <taxon>Rotifera</taxon>
        <taxon>Eurotatoria</taxon>
        <taxon>Bdelloidea</taxon>
        <taxon>Philodinida</taxon>
        <taxon>Philodinidae</taxon>
        <taxon>Rotaria</taxon>
    </lineage>
</organism>
<dbReference type="SUPFAM" id="SSF50729">
    <property type="entry name" value="PH domain-like"/>
    <property type="match status" value="1"/>
</dbReference>
<comment type="caution">
    <text evidence="3">The sequence shown here is derived from an EMBL/GenBank/DDBJ whole genome shotgun (WGS) entry which is preliminary data.</text>
</comment>
<dbReference type="EMBL" id="CAJNOL010002209">
    <property type="protein sequence ID" value="CAF1475460.1"/>
    <property type="molecule type" value="Genomic_DNA"/>
</dbReference>
<dbReference type="GO" id="GO:0005886">
    <property type="term" value="C:plasma membrane"/>
    <property type="evidence" value="ECO:0007669"/>
    <property type="project" value="TreeGrafter"/>
</dbReference>
<dbReference type="InterPro" id="IPR011993">
    <property type="entry name" value="PH-like_dom_sf"/>
</dbReference>
<dbReference type="SUPFAM" id="SSF49562">
    <property type="entry name" value="C2 domain (Calcium/lipid-binding domain, CaLB)"/>
    <property type="match status" value="1"/>
</dbReference>
<dbReference type="CDD" id="cd00030">
    <property type="entry name" value="C2"/>
    <property type="match status" value="1"/>
</dbReference>
<dbReference type="AlphaFoldDB" id="A0A814L3I5"/>
<evidence type="ECO:0000259" key="1">
    <source>
        <dbReference type="PROSITE" id="PS50004"/>
    </source>
</evidence>
<dbReference type="PANTHER" id="PTHR46848:SF1">
    <property type="entry name" value="REGULATOR OF G-PROTEIN SIGNALING 3"/>
    <property type="match status" value="1"/>
</dbReference>
<sequence length="820" mass="94192">MFRQEEYQQQYWSQHCYKLNIINSQQDHHHRISGFDSDISAILIENYHSIIMSDERLMITSTSSNKRSLTEHFVDYVKKTKCLTTPYGNLSPSKNFILPKENQSTAKRGSLCITYSISNDDHTKNSILTLHVIRARQLSFVHPDNHLLNTFVKVKFFQYEQCSKVIYGTNSPVYDEKFSIPLNNNNLSIPSKRLTISVYNQSDTNNKIDLIGCMSFNMKTFLKTTNCTKTSSKYKWYCLLPESIGRHKRMALNVEMSSSHNKKSTKTQRSHSSIGNHTNGILLNVDIFDRDDIHFASGYPCTVSEVKSSVGSSCNRPMPGDILLQVNDINVSRTQAKAIHKLMRNLSLPITLQLYRRSITSTSNKIVLNSIDQHQPLNSNIFSNKSDHNYSFSDTYADRAFCSSDKPYNNYDEITNCLLPETITLNNKQEPQSLLMSPIYRKISERSDGSESGVGSESNPYSDGEHRLEIISETYEREALHLIEIEKEFICQLELGVQLYSRPLKHYLISSNEHGKLFQNIEKILAISRYQLNRLQSLSERTIISHIGRIFHEKVQLICEAFTHYISGYSDACLQLKQLTKCASFQRFIQGNNSNLTIEQFLQIPLNHIDNLANQLDTLCCICENANDANYLLHVLKELRQCSLYHESSTSQHHCTTTMTLNSASGITSSLINQSEDEQIIDLQNRLQFKKNIQSITLTGRNRHVIFSGVLLLQNENKSYIETWAILLNDMLLFTQRNAIDTRLTLVCDAIILTDIVDFRSSNEREDALIFISNKPNIPYKIRYPSKCLQCAWQTILEQRLKTWQRSIHDESSSADSDLE</sequence>
<dbReference type="EMBL" id="CAJNOH010000495">
    <property type="protein sequence ID" value="CAF1057936.1"/>
    <property type="molecule type" value="Genomic_DNA"/>
</dbReference>
<dbReference type="InterPro" id="IPR000219">
    <property type="entry name" value="DH_dom"/>
</dbReference>
<dbReference type="Gene3D" id="1.20.900.10">
    <property type="entry name" value="Dbl homology (DH) domain"/>
    <property type="match status" value="1"/>
</dbReference>
<gene>
    <name evidence="4" type="ORF">JXQ802_LOCUS38991</name>
    <name evidence="3" type="ORF">PYM288_LOCUS17493</name>
</gene>
<dbReference type="GO" id="GO:0005634">
    <property type="term" value="C:nucleus"/>
    <property type="evidence" value="ECO:0007669"/>
    <property type="project" value="TreeGrafter"/>
</dbReference>
<dbReference type="Gene3D" id="2.60.40.150">
    <property type="entry name" value="C2 domain"/>
    <property type="match status" value="1"/>
</dbReference>
<evidence type="ECO:0000259" key="2">
    <source>
        <dbReference type="PROSITE" id="PS50010"/>
    </source>
</evidence>
<evidence type="ECO:0000313" key="5">
    <source>
        <dbReference type="Proteomes" id="UP000663854"/>
    </source>
</evidence>
<dbReference type="PANTHER" id="PTHR46848">
    <property type="entry name" value="REGULATOR OF G-PROTEIN SIGNALING 3"/>
    <property type="match status" value="1"/>
</dbReference>
<dbReference type="Proteomes" id="UP000663854">
    <property type="component" value="Unassembled WGS sequence"/>
</dbReference>
<keyword evidence="6" id="KW-1185">Reference proteome</keyword>
<dbReference type="InterPro" id="IPR035892">
    <property type="entry name" value="C2_domain_sf"/>
</dbReference>
<evidence type="ECO:0000313" key="4">
    <source>
        <dbReference type="EMBL" id="CAF1475460.1"/>
    </source>
</evidence>
<dbReference type="Proteomes" id="UP000663870">
    <property type="component" value="Unassembled WGS sequence"/>
</dbReference>
<reference evidence="3" key="1">
    <citation type="submission" date="2021-02" db="EMBL/GenBank/DDBJ databases">
        <authorList>
            <person name="Nowell W R."/>
        </authorList>
    </citation>
    <scope>NUCLEOTIDE SEQUENCE</scope>
</reference>
<dbReference type="Gene3D" id="2.30.29.30">
    <property type="entry name" value="Pleckstrin-homology domain (PH domain)/Phosphotyrosine-binding domain (PTB)"/>
    <property type="match status" value="1"/>
</dbReference>